<dbReference type="EC" id="2.5.1.25" evidence="1"/>
<evidence type="ECO:0000256" key="1">
    <source>
        <dbReference type="ARBA" id="ARBA00012386"/>
    </source>
</evidence>
<organism evidence="6 7">
    <name type="scientific">Vibrio gelatinilyticus</name>
    <dbReference type="NCBI Taxonomy" id="2893468"/>
    <lineage>
        <taxon>Bacteria</taxon>
        <taxon>Pseudomonadati</taxon>
        <taxon>Pseudomonadota</taxon>
        <taxon>Gammaproteobacteria</taxon>
        <taxon>Vibrionales</taxon>
        <taxon>Vibrionaceae</taxon>
        <taxon>Vibrio</taxon>
    </lineage>
</organism>
<dbReference type="AlphaFoldDB" id="A0A9X1WDS3"/>
<gene>
    <name evidence="6" type="ORF">LNL84_18155</name>
</gene>
<dbReference type="SMART" id="SM01144">
    <property type="entry name" value="DTW"/>
    <property type="match status" value="1"/>
</dbReference>
<keyword evidence="2" id="KW-0808">Transferase</keyword>
<keyword evidence="4" id="KW-0819">tRNA processing</keyword>
<dbReference type="GO" id="GO:0008033">
    <property type="term" value="P:tRNA processing"/>
    <property type="evidence" value="ECO:0007669"/>
    <property type="project" value="UniProtKB-KW"/>
</dbReference>
<dbReference type="Proteomes" id="UP001139488">
    <property type="component" value="Unassembled WGS sequence"/>
</dbReference>
<evidence type="ECO:0000313" key="6">
    <source>
        <dbReference type="EMBL" id="MCJ2378738.1"/>
    </source>
</evidence>
<dbReference type="PANTHER" id="PTHR21392">
    <property type="entry name" value="TRNA-URIDINE AMINOCARBOXYPROPYLTRANSFERASE 2"/>
    <property type="match status" value="1"/>
</dbReference>
<keyword evidence="7" id="KW-1185">Reference proteome</keyword>
<dbReference type="RefSeq" id="WP_244359135.1">
    <property type="nucleotide sequence ID" value="NZ_JAJNNZ010000021.1"/>
</dbReference>
<proteinExistence type="predicted"/>
<evidence type="ECO:0000259" key="5">
    <source>
        <dbReference type="SMART" id="SM01144"/>
    </source>
</evidence>
<reference evidence="6" key="1">
    <citation type="submission" date="2021-11" db="EMBL/GenBank/DDBJ databases">
        <title>Vibrio ZSDE26 sp. nov. and Vibrio ZSDZ34 sp. nov., isolated from coastal seawater in Qingdao.</title>
        <authorList>
            <person name="Zhang P."/>
        </authorList>
    </citation>
    <scope>NUCLEOTIDE SEQUENCE</scope>
    <source>
        <strain evidence="6">ZSDZ34</strain>
    </source>
</reference>
<protein>
    <recommendedName>
        <fullName evidence="1">tRNA-uridine aminocarboxypropyltransferase</fullName>
        <ecNumber evidence="1">2.5.1.25</ecNumber>
    </recommendedName>
</protein>
<dbReference type="PANTHER" id="PTHR21392:SF1">
    <property type="entry name" value="TRNA-URIDINE AMINOCARBOXYPROPYLTRANSFERASE"/>
    <property type="match status" value="1"/>
</dbReference>
<evidence type="ECO:0000313" key="7">
    <source>
        <dbReference type="Proteomes" id="UP001139488"/>
    </source>
</evidence>
<feature type="domain" description="DTW" evidence="5">
    <location>
        <begin position="5"/>
        <end position="189"/>
    </location>
</feature>
<dbReference type="Pfam" id="PF03942">
    <property type="entry name" value="DTW"/>
    <property type="match status" value="1"/>
</dbReference>
<comment type="caution">
    <text evidence="6">The sequence shown here is derived from an EMBL/GenBank/DDBJ whole genome shotgun (WGS) entry which is preliminary data.</text>
</comment>
<accession>A0A9X1WDS3</accession>
<evidence type="ECO:0000256" key="3">
    <source>
        <dbReference type="ARBA" id="ARBA00022691"/>
    </source>
</evidence>
<name>A0A9X1WDS3_9VIBR</name>
<evidence type="ECO:0000256" key="2">
    <source>
        <dbReference type="ARBA" id="ARBA00022679"/>
    </source>
</evidence>
<keyword evidence="3" id="KW-0949">S-adenosyl-L-methionine</keyword>
<evidence type="ECO:0000256" key="4">
    <source>
        <dbReference type="ARBA" id="ARBA00022694"/>
    </source>
</evidence>
<dbReference type="GO" id="GO:0016432">
    <property type="term" value="F:tRNA-uridine aminocarboxypropyltransferase activity"/>
    <property type="evidence" value="ECO:0007669"/>
    <property type="project" value="UniProtKB-EC"/>
</dbReference>
<dbReference type="InterPro" id="IPR039262">
    <property type="entry name" value="DTWD2/TAPT"/>
</dbReference>
<sequence length="193" mass="21814">MKTEMACRKCGFQYNCYCDAIPSITSQLNFTLLTHPNERSRATNTGAILTRLLSNVDVELWARQIPSEKLVTLPSPQQAVVLYPSDNSTEISTLCDQDVSQAHIIVLDATWQEAKKMLLRSPWLNALPKVHVAASQTSQYQLRRNQQAGNLCTFEVVSEVIAVLESQQTALRMQEFFAHYLANFQAERSGHQR</sequence>
<dbReference type="InterPro" id="IPR005636">
    <property type="entry name" value="DTW"/>
</dbReference>
<dbReference type="EMBL" id="JAJNNZ010000021">
    <property type="protein sequence ID" value="MCJ2378738.1"/>
    <property type="molecule type" value="Genomic_DNA"/>
</dbReference>